<organism evidence="2 3">
    <name type="scientific">Araneus ventricosus</name>
    <name type="common">Orbweaver spider</name>
    <name type="synonym">Epeira ventricosa</name>
    <dbReference type="NCBI Taxonomy" id="182803"/>
    <lineage>
        <taxon>Eukaryota</taxon>
        <taxon>Metazoa</taxon>
        <taxon>Ecdysozoa</taxon>
        <taxon>Arthropoda</taxon>
        <taxon>Chelicerata</taxon>
        <taxon>Arachnida</taxon>
        <taxon>Araneae</taxon>
        <taxon>Araneomorphae</taxon>
        <taxon>Entelegynae</taxon>
        <taxon>Araneoidea</taxon>
        <taxon>Araneidae</taxon>
        <taxon>Araneus</taxon>
    </lineage>
</organism>
<dbReference type="EMBL" id="BGPR01001593">
    <property type="protein sequence ID" value="GBM57429.1"/>
    <property type="molecule type" value="Genomic_DNA"/>
</dbReference>
<dbReference type="AlphaFoldDB" id="A0A4Y2GX22"/>
<evidence type="ECO:0000313" key="2">
    <source>
        <dbReference type="EMBL" id="GBM57429.1"/>
    </source>
</evidence>
<accession>A0A4Y2GX22</accession>
<dbReference type="Proteomes" id="UP000499080">
    <property type="component" value="Unassembled WGS sequence"/>
</dbReference>
<comment type="caution">
    <text evidence="2">The sequence shown here is derived from an EMBL/GenBank/DDBJ whole genome shotgun (WGS) entry which is preliminary data.</text>
</comment>
<proteinExistence type="predicted"/>
<protein>
    <submittedName>
        <fullName evidence="2">Uncharacterized protein</fullName>
    </submittedName>
</protein>
<keyword evidence="3" id="KW-1185">Reference proteome</keyword>
<feature type="compositionally biased region" description="Basic and acidic residues" evidence="1">
    <location>
        <begin position="9"/>
        <end position="21"/>
    </location>
</feature>
<sequence length="188" mass="20548">MKVVGKSDPVTRAKRDVDVKDGSLMGPLETDSEVQNEKGHVEEHKKDFSGNGVVLEGEVNVGKLCLVDDIGSGGLGLSSGVVADLMDDGFSLRMTRFKSCVREKLLDRGGQDFGRAGVVKVFGLNLCPDQEVLVWELKNSWLDCLRYSEEGGDCGASEWKKQLLIWRAQILMTTGKMPMSQRVMGPGI</sequence>
<name>A0A4Y2GX22_ARAVE</name>
<reference evidence="2 3" key="1">
    <citation type="journal article" date="2019" name="Sci. Rep.">
        <title>Orb-weaving spider Araneus ventricosus genome elucidates the spidroin gene catalogue.</title>
        <authorList>
            <person name="Kono N."/>
            <person name="Nakamura H."/>
            <person name="Ohtoshi R."/>
            <person name="Moran D.A.P."/>
            <person name="Shinohara A."/>
            <person name="Yoshida Y."/>
            <person name="Fujiwara M."/>
            <person name="Mori M."/>
            <person name="Tomita M."/>
            <person name="Arakawa K."/>
        </authorList>
    </citation>
    <scope>NUCLEOTIDE SEQUENCE [LARGE SCALE GENOMIC DNA]</scope>
</reference>
<feature type="region of interest" description="Disordered" evidence="1">
    <location>
        <begin position="1"/>
        <end position="43"/>
    </location>
</feature>
<evidence type="ECO:0000256" key="1">
    <source>
        <dbReference type="SAM" id="MobiDB-lite"/>
    </source>
</evidence>
<gene>
    <name evidence="2" type="ORF">AVEN_24204_1</name>
</gene>
<evidence type="ECO:0000313" key="3">
    <source>
        <dbReference type="Proteomes" id="UP000499080"/>
    </source>
</evidence>